<dbReference type="EMBL" id="RBZV01000002">
    <property type="protein sequence ID" value="RKP51047.1"/>
    <property type="molecule type" value="Genomic_DNA"/>
</dbReference>
<dbReference type="AlphaFoldDB" id="A0A494XK00"/>
<dbReference type="Proteomes" id="UP000280434">
    <property type="component" value="Unassembled WGS sequence"/>
</dbReference>
<evidence type="ECO:0000313" key="2">
    <source>
        <dbReference type="EMBL" id="RKP51047.1"/>
    </source>
</evidence>
<sequence>MQKLQRDNLQLKLELQQAQLKAQIRAANQDGKHAAPDDDGDNVPSVVSLTGVGDEREALLSVPGYGQIMVRAGDALPNHWKVVAIDDGGVVVTPGSARGAKRMRLPFYSDATRNAT</sequence>
<protein>
    <submittedName>
        <fullName evidence="2">Type IV pilus biogenesis protein PilP</fullName>
    </submittedName>
</protein>
<feature type="region of interest" description="Disordered" evidence="1">
    <location>
        <begin position="24"/>
        <end position="44"/>
    </location>
</feature>
<accession>A0A494XK00</accession>
<dbReference type="InterPro" id="IPR022753">
    <property type="entry name" value="T4SS_pilus_biogen_PilP"/>
</dbReference>
<keyword evidence="3" id="KW-1185">Reference proteome</keyword>
<gene>
    <name evidence="2" type="primary">pilP</name>
    <name evidence="2" type="ORF">D7S89_08340</name>
</gene>
<dbReference type="NCBIfam" id="TIGR03021">
    <property type="entry name" value="pilP_fam"/>
    <property type="match status" value="1"/>
</dbReference>
<evidence type="ECO:0000313" key="3">
    <source>
        <dbReference type="Proteomes" id="UP000280434"/>
    </source>
</evidence>
<proteinExistence type="predicted"/>
<name>A0A494XK00_9BURK</name>
<reference evidence="2 3" key="1">
    <citation type="submission" date="2018-10" db="EMBL/GenBank/DDBJ databases">
        <title>Paraburkholderia sp. 7MK8-2, isolated from soil.</title>
        <authorList>
            <person name="Gao Z.-H."/>
            <person name="Qiu L.-H."/>
        </authorList>
    </citation>
    <scope>NUCLEOTIDE SEQUENCE [LARGE SCALE GENOMIC DNA]</scope>
    <source>
        <strain evidence="2 3">7MK8-2</strain>
    </source>
</reference>
<organism evidence="2 3">
    <name type="scientific">Trinickia fusca</name>
    <dbReference type="NCBI Taxonomy" id="2419777"/>
    <lineage>
        <taxon>Bacteria</taxon>
        <taxon>Pseudomonadati</taxon>
        <taxon>Pseudomonadota</taxon>
        <taxon>Betaproteobacteria</taxon>
        <taxon>Burkholderiales</taxon>
        <taxon>Burkholderiaceae</taxon>
        <taxon>Trinickia</taxon>
    </lineage>
</organism>
<comment type="caution">
    <text evidence="2">The sequence shown here is derived from an EMBL/GenBank/DDBJ whole genome shotgun (WGS) entry which is preliminary data.</text>
</comment>
<evidence type="ECO:0000256" key="1">
    <source>
        <dbReference type="SAM" id="MobiDB-lite"/>
    </source>
</evidence>